<organism evidence="4 5">
    <name type="scientific">Forsythia ovata</name>
    <dbReference type="NCBI Taxonomy" id="205694"/>
    <lineage>
        <taxon>Eukaryota</taxon>
        <taxon>Viridiplantae</taxon>
        <taxon>Streptophyta</taxon>
        <taxon>Embryophyta</taxon>
        <taxon>Tracheophyta</taxon>
        <taxon>Spermatophyta</taxon>
        <taxon>Magnoliopsida</taxon>
        <taxon>eudicotyledons</taxon>
        <taxon>Gunneridae</taxon>
        <taxon>Pentapetalae</taxon>
        <taxon>asterids</taxon>
        <taxon>lamiids</taxon>
        <taxon>Lamiales</taxon>
        <taxon>Oleaceae</taxon>
        <taxon>Forsythieae</taxon>
        <taxon>Forsythia</taxon>
    </lineage>
</organism>
<dbReference type="GO" id="GO:0005524">
    <property type="term" value="F:ATP binding"/>
    <property type="evidence" value="ECO:0007669"/>
    <property type="project" value="UniProtKB-UniRule"/>
</dbReference>
<evidence type="ECO:0000256" key="2">
    <source>
        <dbReference type="PROSITE-ProRule" id="PRU00283"/>
    </source>
</evidence>
<dbReference type="PROSITE" id="PS50067">
    <property type="entry name" value="KINESIN_MOTOR_2"/>
    <property type="match status" value="1"/>
</dbReference>
<dbReference type="Proteomes" id="UP001604277">
    <property type="component" value="Unassembled WGS sequence"/>
</dbReference>
<dbReference type="InterPro" id="IPR036961">
    <property type="entry name" value="Kinesin_motor_dom_sf"/>
</dbReference>
<name>A0ABD1NV14_9LAMI</name>
<dbReference type="EMBL" id="JBFOLJ010000113">
    <property type="protein sequence ID" value="KAL2455458.1"/>
    <property type="molecule type" value="Genomic_DNA"/>
</dbReference>
<evidence type="ECO:0000259" key="3">
    <source>
        <dbReference type="PROSITE" id="PS50067"/>
    </source>
</evidence>
<dbReference type="InterPro" id="IPR027417">
    <property type="entry name" value="P-loop_NTPase"/>
</dbReference>
<evidence type="ECO:0000313" key="4">
    <source>
        <dbReference type="EMBL" id="KAL2455458.1"/>
    </source>
</evidence>
<dbReference type="PANTHER" id="PTHR47968">
    <property type="entry name" value="CENTROMERE PROTEIN E"/>
    <property type="match status" value="1"/>
</dbReference>
<sequence length="243" mass="27859">MFEFEGDWERVTRPETLSFAEEKGESKCNTYAAASSSEFLYCIRIQEELMKLEPFRWVQLIATHPNNHKGSFSTEASSDYLVQFFQLLIFVLRFTGFNILVLVRLRPLSEKEIARDEVADWECINSTTICIGTASRSGLDFPQLTHLSIICWPGLSDDKLSVLTHIKISISATIFAYGQTSSGKTYSMNGITEYSVADIYDYIQRRETIIERLKVETLRDWSHLKELLSILEGRASVMAIYLH</sequence>
<protein>
    <submittedName>
        <fullName evidence="4">Kinesin-like protein</fullName>
    </submittedName>
</protein>
<keyword evidence="2" id="KW-0547">Nucleotide-binding</keyword>
<keyword evidence="5" id="KW-1185">Reference proteome</keyword>
<evidence type="ECO:0000313" key="5">
    <source>
        <dbReference type="Proteomes" id="UP001604277"/>
    </source>
</evidence>
<feature type="binding site" evidence="2">
    <location>
        <begin position="178"/>
        <end position="185"/>
    </location>
    <ligand>
        <name>ATP</name>
        <dbReference type="ChEBI" id="CHEBI:30616"/>
    </ligand>
</feature>
<reference evidence="5" key="1">
    <citation type="submission" date="2024-07" db="EMBL/GenBank/DDBJ databases">
        <title>Two chromosome-level genome assemblies of Korean endemic species Abeliophyllum distichum and Forsythia ovata (Oleaceae).</title>
        <authorList>
            <person name="Jang H."/>
        </authorList>
    </citation>
    <scope>NUCLEOTIDE SEQUENCE [LARGE SCALE GENOMIC DNA]</scope>
</reference>
<dbReference type="Pfam" id="PF00225">
    <property type="entry name" value="Kinesin"/>
    <property type="match status" value="1"/>
</dbReference>
<keyword evidence="1 2" id="KW-0505">Motor protein</keyword>
<feature type="domain" description="Kinesin motor" evidence="3">
    <location>
        <begin position="98"/>
        <end position="243"/>
    </location>
</feature>
<accession>A0ABD1NV14</accession>
<gene>
    <name evidence="4" type="ORF">Fot_57509</name>
</gene>
<dbReference type="InterPro" id="IPR001752">
    <property type="entry name" value="Kinesin_motor_dom"/>
</dbReference>
<keyword evidence="2" id="KW-0067">ATP-binding</keyword>
<dbReference type="InterPro" id="IPR027640">
    <property type="entry name" value="Kinesin-like_fam"/>
</dbReference>
<dbReference type="SUPFAM" id="SSF52540">
    <property type="entry name" value="P-loop containing nucleoside triphosphate hydrolases"/>
    <property type="match status" value="1"/>
</dbReference>
<comment type="similarity">
    <text evidence="2">Belongs to the TRAFAC class myosin-kinesin ATPase superfamily. Kinesin family.</text>
</comment>
<evidence type="ECO:0000256" key="1">
    <source>
        <dbReference type="ARBA" id="ARBA00023175"/>
    </source>
</evidence>
<comment type="caution">
    <text evidence="4">The sequence shown here is derived from an EMBL/GenBank/DDBJ whole genome shotgun (WGS) entry which is preliminary data.</text>
</comment>
<proteinExistence type="inferred from homology"/>
<dbReference type="PANTHER" id="PTHR47968:SF18">
    <property type="entry name" value="KINESIN-LIKE PROTEIN KIN-7F"/>
    <property type="match status" value="1"/>
</dbReference>
<dbReference type="Gene3D" id="3.40.850.10">
    <property type="entry name" value="Kinesin motor domain"/>
    <property type="match status" value="1"/>
</dbReference>
<dbReference type="GO" id="GO:0003774">
    <property type="term" value="F:cytoskeletal motor activity"/>
    <property type="evidence" value="ECO:0007669"/>
    <property type="project" value="UniProtKB-UniRule"/>
</dbReference>
<dbReference type="AlphaFoldDB" id="A0ABD1NV14"/>